<name>A0ABQ1UBH2_9BACT</name>
<dbReference type="RefSeq" id="WP_229755280.1">
    <property type="nucleotide sequence ID" value="NZ_BMHT01000004.1"/>
</dbReference>
<reference evidence="4" key="1">
    <citation type="journal article" date="2019" name="Int. J. Syst. Evol. Microbiol.">
        <title>The Global Catalogue of Microorganisms (GCM) 10K type strain sequencing project: providing services to taxonomists for standard genome sequencing and annotation.</title>
        <authorList>
            <consortium name="The Broad Institute Genomics Platform"/>
            <consortium name="The Broad Institute Genome Sequencing Center for Infectious Disease"/>
            <person name="Wu L."/>
            <person name="Ma J."/>
        </authorList>
    </citation>
    <scope>NUCLEOTIDE SEQUENCE [LARGE SCALE GENOMIC DNA]</scope>
    <source>
        <strain evidence="4">CGMCC 1.15197</strain>
    </source>
</reference>
<feature type="modified residue" description="4-aspartylphosphate" evidence="1">
    <location>
        <position position="54"/>
    </location>
</feature>
<dbReference type="Gene3D" id="3.40.50.2300">
    <property type="match status" value="1"/>
</dbReference>
<dbReference type="Proteomes" id="UP000632273">
    <property type="component" value="Unassembled WGS sequence"/>
</dbReference>
<dbReference type="SUPFAM" id="SSF52172">
    <property type="entry name" value="CheY-like"/>
    <property type="match status" value="1"/>
</dbReference>
<evidence type="ECO:0000313" key="3">
    <source>
        <dbReference type="EMBL" id="GGF14124.1"/>
    </source>
</evidence>
<protein>
    <recommendedName>
        <fullName evidence="2">Response regulatory domain-containing protein</fullName>
    </recommendedName>
</protein>
<evidence type="ECO:0000259" key="2">
    <source>
        <dbReference type="PROSITE" id="PS50110"/>
    </source>
</evidence>
<dbReference type="PROSITE" id="PS50110">
    <property type="entry name" value="RESPONSE_REGULATORY"/>
    <property type="match status" value="1"/>
</dbReference>
<sequence>MRTLIIEDEYLAVEHLQLLLRKHPTVEVIAVLPSVAEAIHWLGTNPAPDLIFSDIQLSDGLSFEIYDAVAVRAPIIYHYQLRRVCAEGFYAA</sequence>
<accession>A0ABQ1UBH2</accession>
<dbReference type="InterPro" id="IPR011006">
    <property type="entry name" value="CheY-like_superfamily"/>
</dbReference>
<evidence type="ECO:0000256" key="1">
    <source>
        <dbReference type="PROSITE-ProRule" id="PRU00169"/>
    </source>
</evidence>
<evidence type="ECO:0000313" key="4">
    <source>
        <dbReference type="Proteomes" id="UP000632273"/>
    </source>
</evidence>
<organism evidence="3 4">
    <name type="scientific">Hymenobacter cavernae</name>
    <dbReference type="NCBI Taxonomy" id="2044852"/>
    <lineage>
        <taxon>Bacteria</taxon>
        <taxon>Pseudomonadati</taxon>
        <taxon>Bacteroidota</taxon>
        <taxon>Cytophagia</taxon>
        <taxon>Cytophagales</taxon>
        <taxon>Hymenobacteraceae</taxon>
        <taxon>Hymenobacter</taxon>
    </lineage>
</organism>
<dbReference type="InterPro" id="IPR001789">
    <property type="entry name" value="Sig_transdc_resp-reg_receiver"/>
</dbReference>
<proteinExistence type="predicted"/>
<feature type="domain" description="Response regulatory" evidence="2">
    <location>
        <begin position="2"/>
        <end position="92"/>
    </location>
</feature>
<keyword evidence="1" id="KW-0597">Phosphoprotein</keyword>
<dbReference type="EMBL" id="BMHT01000004">
    <property type="protein sequence ID" value="GGF14124.1"/>
    <property type="molecule type" value="Genomic_DNA"/>
</dbReference>
<gene>
    <name evidence="3" type="ORF">GCM10011383_26750</name>
</gene>
<keyword evidence="4" id="KW-1185">Reference proteome</keyword>
<comment type="caution">
    <text evidence="3">The sequence shown here is derived from an EMBL/GenBank/DDBJ whole genome shotgun (WGS) entry which is preliminary data.</text>
</comment>